<evidence type="ECO:0000313" key="3">
    <source>
        <dbReference type="Proteomes" id="UP000238081"/>
    </source>
</evidence>
<proteinExistence type="predicted"/>
<gene>
    <name evidence="2" type="ORF">AWN73_16610</name>
    <name evidence="1" type="ORF">AWN73_18665</name>
</gene>
<dbReference type="EMBL" id="LRDH01000142">
    <property type="protein sequence ID" value="PPV12457.1"/>
    <property type="molecule type" value="Genomic_DNA"/>
</dbReference>
<reference evidence="1 3" key="1">
    <citation type="submission" date="2016-01" db="EMBL/GenBank/DDBJ databases">
        <title>Characterization of the Clostridium difficile lineages that are prevalent in Hong Kong and China.</title>
        <authorList>
            <person name="Kwok J.S.-L."/>
            <person name="Lam W.-Y."/>
            <person name="Ip M."/>
            <person name="Chan T.-F."/>
            <person name="Hawkey P.M."/>
            <person name="Tsui S.K.-W."/>
        </authorList>
    </citation>
    <scope>NUCLEOTIDE SEQUENCE [LARGE SCALE GENOMIC DNA]</scope>
    <source>
        <strain evidence="1 3">300064</strain>
    </source>
</reference>
<name>A0A2S7F6I7_CLOBU</name>
<protein>
    <submittedName>
        <fullName evidence="1">Uncharacterized protein</fullName>
    </submittedName>
</protein>
<organism evidence="1 3">
    <name type="scientific">Clostridium butyricum</name>
    <dbReference type="NCBI Taxonomy" id="1492"/>
    <lineage>
        <taxon>Bacteria</taxon>
        <taxon>Bacillati</taxon>
        <taxon>Bacillota</taxon>
        <taxon>Clostridia</taxon>
        <taxon>Eubacteriales</taxon>
        <taxon>Clostridiaceae</taxon>
        <taxon>Clostridium</taxon>
    </lineage>
</organism>
<dbReference type="EMBL" id="LRDH01000123">
    <property type="protein sequence ID" value="PPV13332.1"/>
    <property type="molecule type" value="Genomic_DNA"/>
</dbReference>
<evidence type="ECO:0000313" key="1">
    <source>
        <dbReference type="EMBL" id="PPV12457.1"/>
    </source>
</evidence>
<accession>A0A2S7F6I7</accession>
<comment type="caution">
    <text evidence="1">The sequence shown here is derived from an EMBL/GenBank/DDBJ whole genome shotgun (WGS) entry which is preliminary data.</text>
</comment>
<dbReference type="Proteomes" id="UP000238081">
    <property type="component" value="Unassembled WGS sequence"/>
</dbReference>
<sequence length="59" mass="6982">MIVGNLILFYNIKFSVSSKGAIKREFCLIAFFIKVRVMHMIHIARLDIWLKIIKRGFLK</sequence>
<evidence type="ECO:0000313" key="2">
    <source>
        <dbReference type="EMBL" id="PPV13332.1"/>
    </source>
</evidence>
<dbReference type="AlphaFoldDB" id="A0A2S7F6I7"/>